<name>A0A375EEA2_9BURK</name>
<dbReference type="Proteomes" id="UP000256952">
    <property type="component" value="Plasmid CBM2613_p"/>
</dbReference>
<evidence type="ECO:0000313" key="1">
    <source>
        <dbReference type="EMBL" id="SOZ74576.1"/>
    </source>
</evidence>
<evidence type="ECO:0000313" key="2">
    <source>
        <dbReference type="Proteomes" id="UP000256952"/>
    </source>
</evidence>
<proteinExistence type="predicted"/>
<accession>A0A375EEA2</accession>
<geneLocation type="plasmid" evidence="2">
    <name>cbm2613_p</name>
</geneLocation>
<sequence>MNPGRLRLAAAKQRSLFPICVHEVHELVLGHASENAAPLCARGEHHDSYFGDSAEGR</sequence>
<keyword evidence="1" id="KW-0614">Plasmid</keyword>
<dbReference type="AlphaFoldDB" id="A0A375EEA2"/>
<gene>
    <name evidence="1" type="ORF">CBM2613_P60011</name>
</gene>
<protein>
    <submittedName>
        <fullName evidence="1">Uncharacterized protein</fullName>
    </submittedName>
</protein>
<dbReference type="EMBL" id="LT976981">
    <property type="protein sequence ID" value="SOZ74576.1"/>
    <property type="molecule type" value="Genomic_DNA"/>
</dbReference>
<organism evidence="1 2">
    <name type="scientific">Cupriavidus taiwanensis</name>
    <dbReference type="NCBI Taxonomy" id="164546"/>
    <lineage>
        <taxon>Bacteria</taxon>
        <taxon>Pseudomonadati</taxon>
        <taxon>Pseudomonadota</taxon>
        <taxon>Betaproteobacteria</taxon>
        <taxon>Burkholderiales</taxon>
        <taxon>Burkholderiaceae</taxon>
        <taxon>Cupriavidus</taxon>
    </lineage>
</organism>
<reference evidence="2" key="1">
    <citation type="submission" date="2018-01" db="EMBL/GenBank/DDBJ databases">
        <authorList>
            <person name="Gaut B.S."/>
            <person name="Morton B.R."/>
            <person name="Clegg M.T."/>
            <person name="Duvall M.R."/>
        </authorList>
    </citation>
    <scope>NUCLEOTIDE SEQUENCE [LARGE SCALE GENOMIC DNA]</scope>
    <source>
        <plasmid evidence="2">Plasmid cbm2613_p</plasmid>
    </source>
</reference>